<dbReference type="Gene3D" id="2.40.50.40">
    <property type="match status" value="1"/>
</dbReference>
<dbReference type="AlphaFoldDB" id="A0A672KPZ3"/>
<accession>A0A672KPZ3</accession>
<sequence>KRLKYLLLLKCLLILLKCLERLKFRLSIRNRVTSYSIQKPDGHCNIPAVLVDRDRKFCANPQKYWVRILIERVDAMLQGQPTHKKKKKIYIYIYIYIIQIVRLII</sequence>
<evidence type="ECO:0000256" key="2">
    <source>
        <dbReference type="SAM" id="SignalP"/>
    </source>
</evidence>
<dbReference type="InParanoid" id="A0A672KPZ3"/>
<keyword evidence="1" id="KW-0202">Cytokine</keyword>
<name>A0A672KPZ3_SINGR</name>
<feature type="signal peptide" evidence="2">
    <location>
        <begin position="1"/>
        <end position="21"/>
    </location>
</feature>
<dbReference type="GO" id="GO:0008009">
    <property type="term" value="F:chemokine activity"/>
    <property type="evidence" value="ECO:0007669"/>
    <property type="project" value="InterPro"/>
</dbReference>
<evidence type="ECO:0000259" key="3">
    <source>
        <dbReference type="Pfam" id="PF00048"/>
    </source>
</evidence>
<keyword evidence="5" id="KW-1185">Reference proteome</keyword>
<dbReference type="InterPro" id="IPR001811">
    <property type="entry name" value="Chemokine_IL8-like_dom"/>
</dbReference>
<dbReference type="GO" id="GO:0005615">
    <property type="term" value="C:extracellular space"/>
    <property type="evidence" value="ECO:0007669"/>
    <property type="project" value="UniProtKB-KW"/>
</dbReference>
<feature type="chain" id="PRO_5025431982" description="Chemokine interleukin-8-like domain-containing protein" evidence="2">
    <location>
        <begin position="22"/>
        <end position="105"/>
    </location>
</feature>
<dbReference type="InterPro" id="IPR036048">
    <property type="entry name" value="Interleukin_8-like_sf"/>
</dbReference>
<reference evidence="4" key="2">
    <citation type="submission" date="2025-09" db="UniProtKB">
        <authorList>
            <consortium name="Ensembl"/>
        </authorList>
    </citation>
    <scope>IDENTIFICATION</scope>
</reference>
<keyword evidence="2" id="KW-0732">Signal</keyword>
<feature type="domain" description="Chemokine interleukin-8-like" evidence="3">
    <location>
        <begin position="28"/>
        <end position="72"/>
    </location>
</feature>
<evidence type="ECO:0000313" key="4">
    <source>
        <dbReference type="Ensembl" id="ENSSGRP00000011807.1"/>
    </source>
</evidence>
<dbReference type="Ensembl" id="ENSSGRT00000012811.1">
    <property type="protein sequence ID" value="ENSSGRP00000011807.1"/>
    <property type="gene ID" value="ENSSGRG00000007669.1"/>
</dbReference>
<evidence type="ECO:0000256" key="1">
    <source>
        <dbReference type="ARBA" id="ARBA00022514"/>
    </source>
</evidence>
<dbReference type="Proteomes" id="UP000472262">
    <property type="component" value="Unassembled WGS sequence"/>
</dbReference>
<dbReference type="Pfam" id="PF00048">
    <property type="entry name" value="IL8"/>
    <property type="match status" value="1"/>
</dbReference>
<dbReference type="GO" id="GO:0006955">
    <property type="term" value="P:immune response"/>
    <property type="evidence" value="ECO:0007669"/>
    <property type="project" value="InterPro"/>
</dbReference>
<dbReference type="CDD" id="cd00169">
    <property type="entry name" value="Chemokine"/>
    <property type="match status" value="1"/>
</dbReference>
<protein>
    <recommendedName>
        <fullName evidence="3">Chemokine interleukin-8-like domain-containing protein</fullName>
    </recommendedName>
</protein>
<evidence type="ECO:0000313" key="5">
    <source>
        <dbReference type="Proteomes" id="UP000472262"/>
    </source>
</evidence>
<proteinExistence type="predicted"/>
<dbReference type="SUPFAM" id="SSF54117">
    <property type="entry name" value="Interleukin 8-like chemokines"/>
    <property type="match status" value="1"/>
</dbReference>
<reference evidence="4" key="1">
    <citation type="submission" date="2025-08" db="UniProtKB">
        <authorList>
            <consortium name="Ensembl"/>
        </authorList>
    </citation>
    <scope>IDENTIFICATION</scope>
</reference>
<organism evidence="4 5">
    <name type="scientific">Sinocyclocheilus grahami</name>
    <name type="common">Dianchi golden-line fish</name>
    <name type="synonym">Barbus grahami</name>
    <dbReference type="NCBI Taxonomy" id="75366"/>
    <lineage>
        <taxon>Eukaryota</taxon>
        <taxon>Metazoa</taxon>
        <taxon>Chordata</taxon>
        <taxon>Craniata</taxon>
        <taxon>Vertebrata</taxon>
        <taxon>Euteleostomi</taxon>
        <taxon>Actinopterygii</taxon>
        <taxon>Neopterygii</taxon>
        <taxon>Teleostei</taxon>
        <taxon>Ostariophysi</taxon>
        <taxon>Cypriniformes</taxon>
        <taxon>Cyprinidae</taxon>
        <taxon>Cyprininae</taxon>
        <taxon>Sinocyclocheilus</taxon>
    </lineage>
</organism>